<feature type="compositionally biased region" description="Basic and acidic residues" evidence="3">
    <location>
        <begin position="1"/>
        <end position="14"/>
    </location>
</feature>
<evidence type="ECO:0000256" key="2">
    <source>
        <dbReference type="PROSITE-ProRule" id="PRU00191"/>
    </source>
</evidence>
<keyword evidence="1 2" id="KW-0727">SH2 domain</keyword>
<dbReference type="Gene3D" id="3.30.505.10">
    <property type="entry name" value="SH2 domain"/>
    <property type="match status" value="1"/>
</dbReference>
<dbReference type="PANTHER" id="PTHR14098">
    <property type="entry name" value="SH2 DOMAIN CONTAINING PROTEIN"/>
    <property type="match status" value="1"/>
</dbReference>
<name>A0AAD8ZEL3_9TELE</name>
<dbReference type="FunFam" id="3.30.505.10:FF:000016">
    <property type="entry name" value="B-cell linker protein isoform 2"/>
    <property type="match status" value="1"/>
</dbReference>
<dbReference type="PANTHER" id="PTHR14098:SF2">
    <property type="entry name" value="CYTOKINE-DEPENDENT HEMATOPOIETIC CELL LINKER"/>
    <property type="match status" value="1"/>
</dbReference>
<feature type="compositionally biased region" description="Polar residues" evidence="3">
    <location>
        <begin position="85"/>
        <end position="108"/>
    </location>
</feature>
<dbReference type="Pfam" id="PF00017">
    <property type="entry name" value="SH2"/>
    <property type="match status" value="1"/>
</dbReference>
<evidence type="ECO:0000313" key="6">
    <source>
        <dbReference type="Proteomes" id="UP001239994"/>
    </source>
</evidence>
<dbReference type="GO" id="GO:0005737">
    <property type="term" value="C:cytoplasm"/>
    <property type="evidence" value="ECO:0007669"/>
    <property type="project" value="UniProtKB-ARBA"/>
</dbReference>
<keyword evidence="6" id="KW-1185">Reference proteome</keyword>
<feature type="region of interest" description="Disordered" evidence="3">
    <location>
        <begin position="1"/>
        <end position="150"/>
    </location>
</feature>
<proteinExistence type="predicted"/>
<feature type="compositionally biased region" description="Basic and acidic residues" evidence="3">
    <location>
        <begin position="23"/>
        <end position="37"/>
    </location>
</feature>
<dbReference type="InterPro" id="IPR000980">
    <property type="entry name" value="SH2"/>
</dbReference>
<evidence type="ECO:0000256" key="3">
    <source>
        <dbReference type="SAM" id="MobiDB-lite"/>
    </source>
</evidence>
<dbReference type="GO" id="GO:0035556">
    <property type="term" value="P:intracellular signal transduction"/>
    <property type="evidence" value="ECO:0007669"/>
    <property type="project" value="TreeGrafter"/>
</dbReference>
<dbReference type="SMART" id="SM00252">
    <property type="entry name" value="SH2"/>
    <property type="match status" value="1"/>
</dbReference>
<dbReference type="PROSITE" id="PS50001">
    <property type="entry name" value="SH2"/>
    <property type="match status" value="1"/>
</dbReference>
<sequence length="281" mass="32533">MIRPQEEAINHDQIPKGGFCSNADHRHVSPVRMERLNRVNRATGRLDDHSDSEENEYHEPEEPIKHFYPPRTKKADSQYAEGYGPSSTTPQEISRKYSTAYKQGSETRQTAKDYNRTPSRFHQDSVRKHHEWPQVKADSENRSYTGHSKPKEVSAEQDWYVGAFSRAEAEHALHLVNQEGAFLVRDCSRNTTHEPFVLAVFYDNRVFNIQIRFCMETCKYTLGTRIKTTDTFDSVADIIKFHSIFPIMLIDGRNPLAMSSQKRHCILVYPVTIQDMNQLLS</sequence>
<dbReference type="Proteomes" id="UP001239994">
    <property type="component" value="Unassembled WGS sequence"/>
</dbReference>
<reference evidence="5" key="1">
    <citation type="submission" date="2023-03" db="EMBL/GenBank/DDBJ databases">
        <title>Electrophorus voltai genome.</title>
        <authorList>
            <person name="Bian C."/>
        </authorList>
    </citation>
    <scope>NUCLEOTIDE SEQUENCE</scope>
    <source>
        <strain evidence="5">CB-2022</strain>
        <tissue evidence="5">Muscle</tissue>
    </source>
</reference>
<evidence type="ECO:0000313" key="5">
    <source>
        <dbReference type="EMBL" id="KAK1798058.1"/>
    </source>
</evidence>
<dbReference type="GO" id="GO:0007169">
    <property type="term" value="P:cell surface receptor protein tyrosine kinase signaling pathway"/>
    <property type="evidence" value="ECO:0007669"/>
    <property type="project" value="TreeGrafter"/>
</dbReference>
<evidence type="ECO:0000259" key="4">
    <source>
        <dbReference type="PROSITE" id="PS50001"/>
    </source>
</evidence>
<gene>
    <name evidence="5" type="ORF">P4O66_000558</name>
</gene>
<feature type="compositionally biased region" description="Basic and acidic residues" evidence="3">
    <location>
        <begin position="109"/>
        <end position="141"/>
    </location>
</feature>
<dbReference type="SUPFAM" id="SSF55550">
    <property type="entry name" value="SH2 domain"/>
    <property type="match status" value="1"/>
</dbReference>
<comment type="caution">
    <text evidence="5">The sequence shown here is derived from an EMBL/GenBank/DDBJ whole genome shotgun (WGS) entry which is preliminary data.</text>
</comment>
<dbReference type="InterPro" id="IPR036860">
    <property type="entry name" value="SH2_dom_sf"/>
</dbReference>
<dbReference type="AlphaFoldDB" id="A0AAD8ZEL3"/>
<feature type="domain" description="SH2" evidence="4">
    <location>
        <begin position="159"/>
        <end position="271"/>
    </location>
</feature>
<dbReference type="InterPro" id="IPR051751">
    <property type="entry name" value="Immunoreceptor_sig_adapters"/>
</dbReference>
<dbReference type="EMBL" id="JAROKS010000012">
    <property type="protein sequence ID" value="KAK1798058.1"/>
    <property type="molecule type" value="Genomic_DNA"/>
</dbReference>
<evidence type="ECO:0000256" key="1">
    <source>
        <dbReference type="ARBA" id="ARBA00022999"/>
    </source>
</evidence>
<feature type="compositionally biased region" description="Basic and acidic residues" evidence="3">
    <location>
        <begin position="55"/>
        <end position="65"/>
    </location>
</feature>
<accession>A0AAD8ZEL3</accession>
<organism evidence="5 6">
    <name type="scientific">Electrophorus voltai</name>
    <dbReference type="NCBI Taxonomy" id="2609070"/>
    <lineage>
        <taxon>Eukaryota</taxon>
        <taxon>Metazoa</taxon>
        <taxon>Chordata</taxon>
        <taxon>Craniata</taxon>
        <taxon>Vertebrata</taxon>
        <taxon>Euteleostomi</taxon>
        <taxon>Actinopterygii</taxon>
        <taxon>Neopterygii</taxon>
        <taxon>Teleostei</taxon>
        <taxon>Ostariophysi</taxon>
        <taxon>Gymnotiformes</taxon>
        <taxon>Gymnotoidei</taxon>
        <taxon>Gymnotidae</taxon>
        <taxon>Electrophorus</taxon>
    </lineage>
</organism>
<protein>
    <recommendedName>
        <fullName evidence="4">SH2 domain-containing protein</fullName>
    </recommendedName>
</protein>